<protein>
    <submittedName>
        <fullName evidence="2">Uncharacterized protein</fullName>
    </submittedName>
</protein>
<proteinExistence type="predicted"/>
<keyword evidence="3" id="KW-1185">Reference proteome</keyword>
<keyword evidence="1" id="KW-0812">Transmembrane</keyword>
<keyword evidence="1" id="KW-1133">Transmembrane helix</keyword>
<organism evidence="2 3">
    <name type="scientific">Azospirillum cavernae</name>
    <dbReference type="NCBI Taxonomy" id="2320860"/>
    <lineage>
        <taxon>Bacteria</taxon>
        <taxon>Pseudomonadati</taxon>
        <taxon>Pseudomonadota</taxon>
        <taxon>Alphaproteobacteria</taxon>
        <taxon>Rhodospirillales</taxon>
        <taxon>Azospirillaceae</taxon>
        <taxon>Azospirillum</taxon>
    </lineage>
</organism>
<feature type="transmembrane region" description="Helical" evidence="1">
    <location>
        <begin position="29"/>
        <end position="48"/>
    </location>
</feature>
<evidence type="ECO:0000313" key="2">
    <source>
        <dbReference type="EMBL" id="RJF83976.1"/>
    </source>
</evidence>
<accession>A0A418W1U8</accession>
<keyword evidence="1" id="KW-0472">Membrane</keyword>
<name>A0A418W1U8_9PROT</name>
<dbReference type="RefSeq" id="WP_119829617.1">
    <property type="nucleotide sequence ID" value="NZ_QYUL01000001.1"/>
</dbReference>
<gene>
    <name evidence="2" type="ORF">D3877_04995</name>
</gene>
<comment type="caution">
    <text evidence="2">The sequence shown here is derived from an EMBL/GenBank/DDBJ whole genome shotgun (WGS) entry which is preliminary data.</text>
</comment>
<dbReference type="AlphaFoldDB" id="A0A418W1U8"/>
<evidence type="ECO:0000256" key="1">
    <source>
        <dbReference type="SAM" id="Phobius"/>
    </source>
</evidence>
<dbReference type="EMBL" id="QYUL01000001">
    <property type="protein sequence ID" value="RJF83976.1"/>
    <property type="molecule type" value="Genomic_DNA"/>
</dbReference>
<evidence type="ECO:0000313" key="3">
    <source>
        <dbReference type="Proteomes" id="UP000283458"/>
    </source>
</evidence>
<sequence length="75" mass="8332">MFLPLHLHTPSDPRLLLDHDEPLHSRDCVAPLLLSIIAALLALAVLGADWRGTWFASEPSLPQSTRTLIMTPQPR</sequence>
<dbReference type="Proteomes" id="UP000283458">
    <property type="component" value="Unassembled WGS sequence"/>
</dbReference>
<reference evidence="2 3" key="1">
    <citation type="submission" date="2018-09" db="EMBL/GenBank/DDBJ databases">
        <authorList>
            <person name="Zhu H."/>
        </authorList>
    </citation>
    <scope>NUCLEOTIDE SEQUENCE [LARGE SCALE GENOMIC DNA]</scope>
    <source>
        <strain evidence="2 3">K2W22B-5</strain>
    </source>
</reference>